<sequence length="299" mass="35413">MNLIYFQGLNCYTSSMINAAVLIGVDYRNALADLWSETDLTYDQIHHLYLSRRMPGNLEALGVSMRFLNCCSKQEMEKNISSLTLGQWNVVEMDAFFIPWVPYYHTLHSFHYFIARKEEKGFFSCFDPTYDKKYMELTEEDLISNVSDICQIQKTGEKQFCKGIRQEAQEILYTHQKTQENLLEQIRECAYGKQKNGELLAKYIDALINNRYLYLNYLQNMPSFKETYDRYFHKEYFLKWTAVKHGLYKASFRQNNREIIQEVCGHFQELIQEEKDIAWKIEALSPEEIQEEKQPMGTG</sequence>
<protein>
    <recommendedName>
        <fullName evidence="3">Butirosin biosynthesis protein H-like</fullName>
    </recommendedName>
</protein>
<evidence type="ECO:0008006" key="3">
    <source>
        <dbReference type="Google" id="ProtNLM"/>
    </source>
</evidence>
<dbReference type="RefSeq" id="WP_100306009.1">
    <property type="nucleotide sequence ID" value="NZ_PGET01000001.1"/>
</dbReference>
<reference evidence="1 2" key="1">
    <citation type="submission" date="2017-11" db="EMBL/GenBank/DDBJ databases">
        <title>Understudied soil microbes with underappreciated capabilities: Untangling the Clostridium saccharolyticum group.</title>
        <authorList>
            <person name="Leschine S."/>
        </authorList>
    </citation>
    <scope>NUCLEOTIDE SEQUENCE [LARGE SCALE GENOMIC DNA]</scope>
    <source>
        <strain evidence="1 2">18A</strain>
    </source>
</reference>
<dbReference type="AlphaFoldDB" id="A0A2M8Z868"/>
<evidence type="ECO:0000313" key="2">
    <source>
        <dbReference type="Proteomes" id="UP000231092"/>
    </source>
</evidence>
<name>A0A2M8Z868_9FIRM</name>
<dbReference type="Proteomes" id="UP000231092">
    <property type="component" value="Unassembled WGS sequence"/>
</dbReference>
<dbReference type="OrthoDB" id="2033884at2"/>
<accession>A0A2M8Z868</accession>
<evidence type="ECO:0000313" key="1">
    <source>
        <dbReference type="EMBL" id="PJJ29639.1"/>
    </source>
</evidence>
<proteinExistence type="predicted"/>
<dbReference type="EMBL" id="PGET01000001">
    <property type="protein sequence ID" value="PJJ29639.1"/>
    <property type="molecule type" value="Genomic_DNA"/>
</dbReference>
<organism evidence="1 2">
    <name type="scientific">[Clostridium] celerecrescens 18A</name>
    <dbReference type="NCBI Taxonomy" id="1286362"/>
    <lineage>
        <taxon>Bacteria</taxon>
        <taxon>Bacillati</taxon>
        <taxon>Bacillota</taxon>
        <taxon>Clostridia</taxon>
        <taxon>Lachnospirales</taxon>
        <taxon>Lachnospiraceae</taxon>
        <taxon>Lacrimispora</taxon>
    </lineage>
</organism>
<comment type="caution">
    <text evidence="1">The sequence shown here is derived from an EMBL/GenBank/DDBJ whole genome shotgun (WGS) entry which is preliminary data.</text>
</comment>
<gene>
    <name evidence="1" type="ORF">H171_3194</name>
</gene>